<reference evidence="1 2" key="1">
    <citation type="submission" date="2016-07" db="EMBL/GenBank/DDBJ databases">
        <title>Genomic analysis of zinc-resistant bacterium Mucilaginibacter pedocola TBZ30.</title>
        <authorList>
            <person name="Huang J."/>
            <person name="Tang J."/>
        </authorList>
    </citation>
    <scope>NUCLEOTIDE SEQUENCE [LARGE SCALE GENOMIC DNA]</scope>
    <source>
        <strain evidence="1 2">TBZ30</strain>
    </source>
</reference>
<accession>A0A1S9PHA4</accession>
<organism evidence="1 2">
    <name type="scientific">Mucilaginibacter pedocola</name>
    <dbReference type="NCBI Taxonomy" id="1792845"/>
    <lineage>
        <taxon>Bacteria</taxon>
        <taxon>Pseudomonadati</taxon>
        <taxon>Bacteroidota</taxon>
        <taxon>Sphingobacteriia</taxon>
        <taxon>Sphingobacteriales</taxon>
        <taxon>Sphingobacteriaceae</taxon>
        <taxon>Mucilaginibacter</taxon>
    </lineage>
</organism>
<sequence length="118" mass="13200">MASFHYRPETSYLLDVLQLADEATAIYTGEELTIQFANAAMLQKNGCHLVLNDNAHVKGNWSEASGRGAEAGLKKFAWIYSPSTFNRIAANKSLPSVYDAVQVAFFNDREEALNWLRQ</sequence>
<keyword evidence="2" id="KW-1185">Reference proteome</keyword>
<gene>
    <name evidence="1" type="ORF">BC343_25360</name>
</gene>
<dbReference type="EMBL" id="MBTF01000007">
    <property type="protein sequence ID" value="OOQ60354.1"/>
    <property type="molecule type" value="Genomic_DNA"/>
</dbReference>
<protein>
    <recommendedName>
        <fullName evidence="3">STAS/SEC14 domain-containing protein</fullName>
    </recommendedName>
</protein>
<dbReference type="RefSeq" id="WP_078347634.1">
    <property type="nucleotide sequence ID" value="NZ_MBTF01000007.1"/>
</dbReference>
<dbReference type="Proteomes" id="UP000189739">
    <property type="component" value="Unassembled WGS sequence"/>
</dbReference>
<dbReference type="AlphaFoldDB" id="A0A1S9PHA4"/>
<evidence type="ECO:0000313" key="1">
    <source>
        <dbReference type="EMBL" id="OOQ60354.1"/>
    </source>
</evidence>
<comment type="caution">
    <text evidence="1">The sequence shown here is derived from an EMBL/GenBank/DDBJ whole genome shotgun (WGS) entry which is preliminary data.</text>
</comment>
<dbReference type="OrthoDB" id="893408at2"/>
<dbReference type="STRING" id="1792845.BC343_25360"/>
<evidence type="ECO:0008006" key="3">
    <source>
        <dbReference type="Google" id="ProtNLM"/>
    </source>
</evidence>
<evidence type="ECO:0000313" key="2">
    <source>
        <dbReference type="Proteomes" id="UP000189739"/>
    </source>
</evidence>
<name>A0A1S9PHA4_9SPHI</name>
<proteinExistence type="predicted"/>